<dbReference type="Proteomes" id="UP001189429">
    <property type="component" value="Unassembled WGS sequence"/>
</dbReference>
<feature type="compositionally biased region" description="Pro residues" evidence="1">
    <location>
        <begin position="81"/>
        <end position="90"/>
    </location>
</feature>
<feature type="compositionally biased region" description="Basic and acidic residues" evidence="1">
    <location>
        <begin position="322"/>
        <end position="331"/>
    </location>
</feature>
<dbReference type="EMBL" id="CAUYUJ010002466">
    <property type="protein sequence ID" value="CAK0800907.1"/>
    <property type="molecule type" value="Genomic_DNA"/>
</dbReference>
<feature type="compositionally biased region" description="Basic residues" evidence="1">
    <location>
        <begin position="22"/>
        <end position="31"/>
    </location>
</feature>
<feature type="compositionally biased region" description="Gly residues" evidence="1">
    <location>
        <begin position="620"/>
        <end position="640"/>
    </location>
</feature>
<feature type="compositionally biased region" description="Low complexity" evidence="1">
    <location>
        <begin position="157"/>
        <end position="168"/>
    </location>
</feature>
<gene>
    <name evidence="2" type="ORF">PCOR1329_LOCUS8935</name>
</gene>
<accession>A0ABN9Q591</accession>
<feature type="compositionally biased region" description="Low complexity" evidence="1">
    <location>
        <begin position="176"/>
        <end position="199"/>
    </location>
</feature>
<reference evidence="2" key="1">
    <citation type="submission" date="2023-10" db="EMBL/GenBank/DDBJ databases">
        <authorList>
            <person name="Chen Y."/>
            <person name="Shah S."/>
            <person name="Dougan E. K."/>
            <person name="Thang M."/>
            <person name="Chan C."/>
        </authorList>
    </citation>
    <scope>NUCLEOTIDE SEQUENCE [LARGE SCALE GENOMIC DNA]</scope>
</reference>
<feature type="compositionally biased region" description="Gly residues" evidence="1">
    <location>
        <begin position="370"/>
        <end position="379"/>
    </location>
</feature>
<feature type="compositionally biased region" description="Low complexity" evidence="1">
    <location>
        <begin position="279"/>
        <end position="294"/>
    </location>
</feature>
<proteinExistence type="predicted"/>
<dbReference type="PROSITE" id="PS50096">
    <property type="entry name" value="IQ"/>
    <property type="match status" value="2"/>
</dbReference>
<feature type="compositionally biased region" description="Low complexity" evidence="1">
    <location>
        <begin position="32"/>
        <end position="80"/>
    </location>
</feature>
<feature type="compositionally biased region" description="Low complexity" evidence="1">
    <location>
        <begin position="343"/>
        <end position="369"/>
    </location>
</feature>
<evidence type="ECO:0000313" key="3">
    <source>
        <dbReference type="Proteomes" id="UP001189429"/>
    </source>
</evidence>
<feature type="non-terminal residue" evidence="2">
    <location>
        <position position="671"/>
    </location>
</feature>
<feature type="compositionally biased region" description="Low complexity" evidence="1">
    <location>
        <begin position="380"/>
        <end position="396"/>
    </location>
</feature>
<feature type="region of interest" description="Disordered" evidence="1">
    <location>
        <begin position="616"/>
        <end position="671"/>
    </location>
</feature>
<keyword evidence="3" id="KW-1185">Reference proteome</keyword>
<feature type="compositionally biased region" description="Low complexity" evidence="1">
    <location>
        <begin position="226"/>
        <end position="252"/>
    </location>
</feature>
<dbReference type="InterPro" id="IPR000048">
    <property type="entry name" value="IQ_motif_EF-hand-BS"/>
</dbReference>
<feature type="region of interest" description="Disordered" evidence="1">
    <location>
        <begin position="1"/>
        <end position="421"/>
    </location>
</feature>
<dbReference type="SMART" id="SM00015">
    <property type="entry name" value="IQ"/>
    <property type="match status" value="2"/>
</dbReference>
<evidence type="ECO:0000313" key="2">
    <source>
        <dbReference type="EMBL" id="CAK0800907.1"/>
    </source>
</evidence>
<feature type="compositionally biased region" description="Low complexity" evidence="1">
    <location>
        <begin position="119"/>
        <end position="145"/>
    </location>
</feature>
<name>A0ABN9Q591_9DINO</name>
<feature type="non-terminal residue" evidence="2">
    <location>
        <position position="1"/>
    </location>
</feature>
<sequence>SICTAKPRQRRLDGSPGAHGGHVGRRTRGRMAPKAAKAPALRPAAAAVPGASVARPPASAPRPVAAAFPGASGASAARPPASAPRPPARPPSQQELDEAAAKIQATLRGQQERRRLAEAKAAGAVPGARAAPKAQAGPKAVPGAKTAGRAPPPRTQASPKAGPGAKIAGPPPAQRPPSARSGGAAAKASAPRPSARPPSQQELDEAAAKIQATLRGQQERRRLAEAKAAGAVPGAKAAPKAQAGPKAVPGAKTSGRPPSPKAQVAPKAGPARTQASFKAGPGARPAGPSPAVRAGTGGVGAGGRGAPKARVPAPARKLSPQELREREEAARKIQATLRRRQEAGQAAPRAKAAPKSGPGARPPVAARAGTGTGRTGAGAQGQSKGAGAARPGDAAAQGGGGHAKASQPGLQDEAPEPRAPKVPDIVVGVRCTFMVQNIDMEQLEQTVRIWKDFVEKVKQAVATESRNGITTDDVEVHISDDYLMAEVFVLPSNTSKAKPAKATLASSPTLGASLLKRVASVYGIDSVSEGPLKVEGVSVVALTASVFEFVGEDQTFDTSGFTSFKVTVWGAGGGRDMGGGAGGSGGYAQAVLTLPAGTQYLTVIVGQGGGAADRGTQAAYGGGGRSGPGGPNSSGGGGGRSAVALDGEDILTAGGGGGGGWDEAAPLAVTG</sequence>
<protein>
    <submittedName>
        <fullName evidence="2">Uncharacterized protein</fullName>
    </submittedName>
</protein>
<dbReference type="Pfam" id="PF00612">
    <property type="entry name" value="IQ"/>
    <property type="match status" value="2"/>
</dbReference>
<evidence type="ECO:0000256" key="1">
    <source>
        <dbReference type="SAM" id="MobiDB-lite"/>
    </source>
</evidence>
<comment type="caution">
    <text evidence="2">The sequence shown here is derived from an EMBL/GenBank/DDBJ whole genome shotgun (WGS) entry which is preliminary data.</text>
</comment>
<feature type="compositionally biased region" description="Low complexity" evidence="1">
    <location>
        <begin position="306"/>
        <end position="316"/>
    </location>
</feature>
<feature type="compositionally biased region" description="Gly residues" evidence="1">
    <location>
        <begin position="295"/>
        <end position="305"/>
    </location>
</feature>
<organism evidence="2 3">
    <name type="scientific">Prorocentrum cordatum</name>
    <dbReference type="NCBI Taxonomy" id="2364126"/>
    <lineage>
        <taxon>Eukaryota</taxon>
        <taxon>Sar</taxon>
        <taxon>Alveolata</taxon>
        <taxon>Dinophyceae</taxon>
        <taxon>Prorocentrales</taxon>
        <taxon>Prorocentraceae</taxon>
        <taxon>Prorocentrum</taxon>
    </lineage>
</organism>